<dbReference type="InterPro" id="IPR035890">
    <property type="entry name" value="Anti-sigma-28_factor_FlgM_sf"/>
</dbReference>
<name>A0A177E8B9_9BACT</name>
<comment type="caution">
    <text evidence="10">The sequence shown here is derived from an EMBL/GenBank/DDBJ whole genome shotgun (WGS) entry which is preliminary data.</text>
</comment>
<dbReference type="GO" id="GO:0045892">
    <property type="term" value="P:negative regulation of DNA-templated transcription"/>
    <property type="evidence" value="ECO:0007669"/>
    <property type="project" value="InterPro"/>
</dbReference>
<evidence type="ECO:0000256" key="3">
    <source>
        <dbReference type="ARBA" id="ARBA00022491"/>
    </source>
</evidence>
<evidence type="ECO:0000256" key="6">
    <source>
        <dbReference type="ARBA" id="ARBA00023163"/>
    </source>
</evidence>
<evidence type="ECO:0000313" key="10">
    <source>
        <dbReference type="EMBL" id="OAG27670.1"/>
    </source>
</evidence>
<dbReference type="AlphaFoldDB" id="A0A177E8B9"/>
<keyword evidence="3" id="KW-0678">Repressor</keyword>
<feature type="domain" description="Anti-sigma-28 factor FlgM C-terminal" evidence="9">
    <location>
        <begin position="39"/>
        <end position="92"/>
    </location>
</feature>
<dbReference type="STRING" id="1795632.TH606_05595"/>
<dbReference type="InterPro" id="IPR031316">
    <property type="entry name" value="FlgM_C"/>
</dbReference>
<evidence type="ECO:0000256" key="2">
    <source>
        <dbReference type="ARBA" id="ARBA00017823"/>
    </source>
</evidence>
<evidence type="ECO:0000313" key="11">
    <source>
        <dbReference type="Proteomes" id="UP000076964"/>
    </source>
</evidence>
<dbReference type="SUPFAM" id="SSF101498">
    <property type="entry name" value="Anti-sigma factor FlgM"/>
    <property type="match status" value="1"/>
</dbReference>
<dbReference type="OrthoDB" id="2112849at2"/>
<sequence>MKIENLYQKFNVQTEQIKQAQEINQKNTPQNQQPAVERDRVEISQTAKELKKVESIVKASPDIRADKVRAIKEQIEAGTYKVDSKKIANAMLTDLLKDIA</sequence>
<dbReference type="NCBIfam" id="TIGR03824">
    <property type="entry name" value="FlgM_jcvi"/>
    <property type="match status" value="1"/>
</dbReference>
<keyword evidence="6" id="KW-0804">Transcription</keyword>
<evidence type="ECO:0000256" key="7">
    <source>
        <dbReference type="ARBA" id="ARBA00024739"/>
    </source>
</evidence>
<accession>A0A177E8B9</accession>
<organism evidence="10 11">
    <name type="scientific">Thermodesulfatator autotrophicus</name>
    <dbReference type="NCBI Taxonomy" id="1795632"/>
    <lineage>
        <taxon>Bacteria</taxon>
        <taxon>Pseudomonadati</taxon>
        <taxon>Thermodesulfobacteriota</taxon>
        <taxon>Thermodesulfobacteria</taxon>
        <taxon>Thermodesulfobacteriales</taxon>
        <taxon>Thermodesulfatatoraceae</taxon>
        <taxon>Thermodesulfatator</taxon>
    </lineage>
</organism>
<evidence type="ECO:0000259" key="9">
    <source>
        <dbReference type="Pfam" id="PF04316"/>
    </source>
</evidence>
<evidence type="ECO:0000256" key="1">
    <source>
        <dbReference type="ARBA" id="ARBA00005322"/>
    </source>
</evidence>
<keyword evidence="4" id="KW-1005">Bacterial flagellum biogenesis</keyword>
<dbReference type="Pfam" id="PF04316">
    <property type="entry name" value="FlgM"/>
    <property type="match status" value="1"/>
</dbReference>
<dbReference type="Proteomes" id="UP000076964">
    <property type="component" value="Unassembled WGS sequence"/>
</dbReference>
<protein>
    <recommendedName>
        <fullName evidence="2">Negative regulator of flagellin synthesis</fullName>
    </recommendedName>
    <alternativeName>
        <fullName evidence="8">Anti-sigma-28 factor</fullName>
    </alternativeName>
</protein>
<reference evidence="10 11" key="1">
    <citation type="submission" date="2016-02" db="EMBL/GenBank/DDBJ databases">
        <title>Draft genome sequence of Thermodesulfatator sp. S606.</title>
        <authorList>
            <person name="Lai Q."/>
            <person name="Cao J."/>
            <person name="Dupont S."/>
            <person name="Shao Z."/>
            <person name="Jebbar M."/>
            <person name="Alain K."/>
        </authorList>
    </citation>
    <scope>NUCLEOTIDE SEQUENCE [LARGE SCALE GENOMIC DNA]</scope>
    <source>
        <strain evidence="10 11">S606</strain>
    </source>
</reference>
<evidence type="ECO:0000256" key="8">
    <source>
        <dbReference type="ARBA" id="ARBA00030117"/>
    </source>
</evidence>
<keyword evidence="11" id="KW-1185">Reference proteome</keyword>
<comment type="similarity">
    <text evidence="1">Belongs to the FlgM family.</text>
</comment>
<evidence type="ECO:0000256" key="4">
    <source>
        <dbReference type="ARBA" id="ARBA00022795"/>
    </source>
</evidence>
<dbReference type="EMBL" id="LSFI01000022">
    <property type="protein sequence ID" value="OAG27670.1"/>
    <property type="molecule type" value="Genomic_DNA"/>
</dbReference>
<dbReference type="GO" id="GO:0044781">
    <property type="term" value="P:bacterial-type flagellum organization"/>
    <property type="evidence" value="ECO:0007669"/>
    <property type="project" value="UniProtKB-KW"/>
</dbReference>
<comment type="function">
    <text evidence="7">Responsible for the coupling of flagellin expression to flagellar assembly by preventing expression of the flagellin genes when a component of the middle class of proteins is defective. It negatively regulates flagellar genes by inhibiting the activity of FliA by directly binding to FliA.</text>
</comment>
<dbReference type="InterPro" id="IPR007412">
    <property type="entry name" value="FlgM"/>
</dbReference>
<dbReference type="RefSeq" id="WP_082863538.1">
    <property type="nucleotide sequence ID" value="NZ_LSFI01000022.1"/>
</dbReference>
<keyword evidence="5" id="KW-0805">Transcription regulation</keyword>
<gene>
    <name evidence="10" type="ORF">TH606_05595</name>
</gene>
<proteinExistence type="inferred from homology"/>
<evidence type="ECO:0000256" key="5">
    <source>
        <dbReference type="ARBA" id="ARBA00023015"/>
    </source>
</evidence>